<feature type="transmembrane region" description="Helical" evidence="1">
    <location>
        <begin position="162"/>
        <end position="180"/>
    </location>
</feature>
<organism evidence="2">
    <name type="scientific">Porodaedalea pini</name>
    <dbReference type="NCBI Taxonomy" id="108901"/>
    <lineage>
        <taxon>Eukaryota</taxon>
        <taxon>Fungi</taxon>
        <taxon>Dikarya</taxon>
        <taxon>Basidiomycota</taxon>
        <taxon>Agaricomycotina</taxon>
        <taxon>Agaricomycetes</taxon>
        <taxon>Hymenochaetales</taxon>
        <taxon>Hymenochaetaceae</taxon>
        <taxon>Porodaedalea</taxon>
    </lineage>
</organism>
<evidence type="ECO:0000313" key="2">
    <source>
        <dbReference type="EMBL" id="QEG57030.1"/>
    </source>
</evidence>
<reference evidence="2" key="1">
    <citation type="journal article" date="2019" name="Genome Biol. Evol.">
        <title>Evidence of extensive intraspecific noncoding reshuffling in a 169-kb mitochondrial genome of a basidiomycetous fungus.</title>
        <authorList>
            <person name="Lee H.H."/>
            <person name="Ke H.M."/>
            <person name="Lin C.I."/>
            <person name="Lee T.J."/>
            <person name="Chung C.L."/>
            <person name="Tsai I.J."/>
        </authorList>
    </citation>
    <scope>NUCLEOTIDE SEQUENCE</scope>
    <source>
        <strain evidence="2">BCRC 35384</strain>
    </source>
</reference>
<sequence length="181" mass="21403">MIKIKNFMAYDHIKNVFGNIFKQIIETYLSILSLPMVYRSKSKLIIVLILVMVILSIVFNSSMYNYVSSNYGYLFVSATVLNIFFLKFNFIIRLFNVFYKSVIYFYAAYRNGNSNNKIVPTLRVITFYYLYNIICFVLTILLVLRLENNLAEYSNIIAEYSYIYSILIAPTFPLMYIYYIS</sequence>
<proteinExistence type="predicted"/>
<dbReference type="AlphaFoldDB" id="A0A5B9RD28"/>
<keyword evidence="1" id="KW-1133">Transmembrane helix</keyword>
<evidence type="ECO:0000256" key="1">
    <source>
        <dbReference type="SAM" id="Phobius"/>
    </source>
</evidence>
<keyword evidence="1" id="KW-0472">Membrane</keyword>
<feature type="transmembrane region" description="Helical" evidence="1">
    <location>
        <begin position="73"/>
        <end position="99"/>
    </location>
</feature>
<reference evidence="2" key="2">
    <citation type="submission" date="2019-03" db="EMBL/GenBank/DDBJ databases">
        <authorList>
            <person name="Lee H.-H."/>
            <person name="Tsai I.J."/>
        </authorList>
    </citation>
    <scope>NUCLEOTIDE SEQUENCE</scope>
    <source>
        <strain evidence="2">BCRC 35384</strain>
    </source>
</reference>
<geneLocation type="mitochondrion" evidence="2"/>
<name>A0A5B9RD28_9AGAM</name>
<dbReference type="EMBL" id="MK623257">
    <property type="protein sequence ID" value="QEG57030.1"/>
    <property type="molecule type" value="Genomic_DNA"/>
</dbReference>
<keyword evidence="2" id="KW-0496">Mitochondrion</keyword>
<keyword evidence="1" id="KW-0812">Transmembrane</keyword>
<protein>
    <submittedName>
        <fullName evidence="2">Uncharacterized protein</fullName>
    </submittedName>
</protein>
<feature type="transmembrane region" description="Helical" evidence="1">
    <location>
        <begin position="44"/>
        <end position="67"/>
    </location>
</feature>
<accession>A0A5B9RD28</accession>
<feature type="transmembrane region" description="Helical" evidence="1">
    <location>
        <begin position="120"/>
        <end position="142"/>
    </location>
</feature>
<gene>
    <name evidence="2" type="ORF">PPIT_000134</name>
</gene>